<reference evidence="3 4" key="1">
    <citation type="submission" date="2019-10" db="EMBL/GenBank/DDBJ databases">
        <title>Streptomyces sp. nov., a novel actinobacterium isolated from alkaline environment.</title>
        <authorList>
            <person name="Golinska P."/>
        </authorList>
    </citation>
    <scope>NUCLEOTIDE SEQUENCE [LARGE SCALE GENOMIC DNA]</scope>
    <source>
        <strain evidence="3 4">OF1</strain>
    </source>
</reference>
<dbReference type="AlphaFoldDB" id="A0A5P0YS55"/>
<reference evidence="2" key="3">
    <citation type="journal article" name="Syst. Appl. Microbiol.">
        <title>Streptomyces alkaliterrae sp. nov., isolated from an alkaline soil, and emended descriptions of Streptomyces alkaliphilus, Streptomyces calidiresistens and Streptomyces durbertensis.</title>
        <authorList>
            <person name="Swiecimska M."/>
            <person name="Golinska P."/>
            <person name="Nouioui I."/>
            <person name="Wypij M."/>
            <person name="Rai M."/>
            <person name="Sangal V."/>
            <person name="Goodfellow M."/>
        </authorList>
    </citation>
    <scope>NUCLEOTIDE SEQUENCE</scope>
    <source>
        <strain evidence="2">OF8</strain>
    </source>
</reference>
<evidence type="ECO:0000313" key="3">
    <source>
        <dbReference type="EMBL" id="MQS01329.1"/>
    </source>
</evidence>
<proteinExistence type="predicted"/>
<evidence type="ECO:0000313" key="4">
    <source>
        <dbReference type="Proteomes" id="UP000320857"/>
    </source>
</evidence>
<evidence type="ECO:0000313" key="5">
    <source>
        <dbReference type="Proteomes" id="UP000517765"/>
    </source>
</evidence>
<dbReference type="OrthoDB" id="4058958at2"/>
<evidence type="ECO:0000313" key="2">
    <source>
        <dbReference type="EMBL" id="MBB1261741.1"/>
    </source>
</evidence>
<organism evidence="3 4">
    <name type="scientific">Streptomyces alkaliterrae</name>
    <dbReference type="NCBI Taxonomy" id="2213162"/>
    <lineage>
        <taxon>Bacteria</taxon>
        <taxon>Bacillati</taxon>
        <taxon>Actinomycetota</taxon>
        <taxon>Actinomycetes</taxon>
        <taxon>Kitasatosporales</taxon>
        <taxon>Streptomycetaceae</taxon>
        <taxon>Streptomyces</taxon>
    </lineage>
</organism>
<dbReference type="Pfam" id="PF13614">
    <property type="entry name" value="AAA_31"/>
    <property type="match status" value="1"/>
</dbReference>
<protein>
    <submittedName>
        <fullName evidence="3">AAA family ATPase</fullName>
    </submittedName>
    <submittedName>
        <fullName evidence="2">ParA family protein</fullName>
    </submittedName>
</protein>
<keyword evidence="4" id="KW-1185">Reference proteome</keyword>
<evidence type="ECO:0000259" key="1">
    <source>
        <dbReference type="Pfam" id="PF13614"/>
    </source>
</evidence>
<reference evidence="5" key="2">
    <citation type="submission" date="2020-05" db="EMBL/GenBank/DDBJ databases">
        <title>Classification of alakaliphilic streptomycetes isolated from an alkaline soil next to Lonar Crater, India and a proposal for the recognition of Streptomyces alkaliterrae sp. nov.</title>
        <authorList>
            <person name="Golinska P."/>
        </authorList>
    </citation>
    <scope>NUCLEOTIDE SEQUENCE [LARGE SCALE GENOMIC DNA]</scope>
    <source>
        <strain evidence="5">OF8</strain>
    </source>
</reference>
<comment type="caution">
    <text evidence="3">The sequence shown here is derived from an EMBL/GenBank/DDBJ whole genome shotgun (WGS) entry which is preliminary data.</text>
</comment>
<dbReference type="SUPFAM" id="SSF52540">
    <property type="entry name" value="P-loop containing nucleoside triphosphate hydrolases"/>
    <property type="match status" value="1"/>
</dbReference>
<name>A0A5P0YS55_9ACTN</name>
<feature type="domain" description="AAA" evidence="1">
    <location>
        <begin position="18"/>
        <end position="180"/>
    </location>
</feature>
<dbReference type="Gene3D" id="3.40.50.300">
    <property type="entry name" value="P-loop containing nucleotide triphosphate hydrolases"/>
    <property type="match status" value="1"/>
</dbReference>
<dbReference type="InterPro" id="IPR050678">
    <property type="entry name" value="DNA_Partitioning_ATPase"/>
</dbReference>
<sequence>MTPSTAHEARTRILDKTRVLVFALKAGGTAKTSSCTSLAAILGSRGYKVLVIDLDPQCNSSQVLGYSRFRTGQRSITDVMKEEVELQDAVVQARYLADDIDPEDPDAAYEPIDNVFIVPGNAEDPDVDETERLLNDPKYADSYWIRDGLADMDGQWDAVLIDCPATYGRATVTAFVALDKNVDGEVVPPILCTFKEGGALVRLEKKLQEIRDLRKYAVKGIQPKMRHVLVCCAPNSSFGTAEHRRTLSEIQETYADVLLPLVHWSGEVPKIYRDECPVPILAPNSMPAQEYNKVASALGFPQRSA</sequence>
<dbReference type="InterPro" id="IPR025669">
    <property type="entry name" value="AAA_dom"/>
</dbReference>
<dbReference type="InterPro" id="IPR027417">
    <property type="entry name" value="P-loop_NTPase"/>
</dbReference>
<dbReference type="CDD" id="cd02042">
    <property type="entry name" value="ParAB_family"/>
    <property type="match status" value="1"/>
</dbReference>
<dbReference type="Proteomes" id="UP000517765">
    <property type="component" value="Unassembled WGS sequence"/>
</dbReference>
<accession>A0A5P0YS55</accession>
<dbReference type="EMBL" id="VJYK02000035">
    <property type="protein sequence ID" value="MQS01329.1"/>
    <property type="molecule type" value="Genomic_DNA"/>
</dbReference>
<gene>
    <name evidence="3" type="ORF">FNX44_005455</name>
    <name evidence="2" type="ORF">H3147_23425</name>
</gene>
<dbReference type="PANTHER" id="PTHR13696">
    <property type="entry name" value="P-LOOP CONTAINING NUCLEOSIDE TRIPHOSPHATE HYDROLASE"/>
    <property type="match status" value="1"/>
</dbReference>
<dbReference type="EMBL" id="JABJXA010000204">
    <property type="protein sequence ID" value="MBB1261741.1"/>
    <property type="molecule type" value="Genomic_DNA"/>
</dbReference>
<dbReference type="PANTHER" id="PTHR13696:SF52">
    <property type="entry name" value="PARA FAMILY PROTEIN CT_582"/>
    <property type="match status" value="1"/>
</dbReference>
<dbReference type="RefSeq" id="WP_143646802.1">
    <property type="nucleotide sequence ID" value="NZ_JABJXA010000204.1"/>
</dbReference>
<dbReference type="Proteomes" id="UP000320857">
    <property type="component" value="Unassembled WGS sequence"/>
</dbReference>